<evidence type="ECO:0000313" key="2">
    <source>
        <dbReference type="EMBL" id="KKF37908.1"/>
    </source>
</evidence>
<dbReference type="InterPro" id="IPR009918">
    <property type="entry name" value="DUF1454"/>
</dbReference>
<dbReference type="Pfam" id="PF07305">
    <property type="entry name" value="DUF1454"/>
    <property type="match status" value="1"/>
</dbReference>
<sequence length="197" mass="21859">MKKTLFTSMISFSILTAVPARAETAPQERAEPVATAPYLLPGAPTFDMTIGKFREKYNASNPTLPIPEYRVIDNREDKSNLNRAASKINENIYSSTALEPGTGKIKTLQITWLPIPGPEEKSTRDIARAYMAALERFFEPTLNEEQSLKRLDALLNTGKGQRYFSRSEGAVRYVVADNGDKGLTFAIEPIKLAMNNG</sequence>
<keyword evidence="3" id="KW-1185">Reference proteome</keyword>
<keyword evidence="1" id="KW-0732">Signal</keyword>
<evidence type="ECO:0000256" key="1">
    <source>
        <dbReference type="SAM" id="SignalP"/>
    </source>
</evidence>
<dbReference type="PATRIC" id="fig|65700.7.peg.4556"/>
<name>A0A0M2KKX5_9GAMM</name>
<accession>A0A0M2KKX5</accession>
<dbReference type="EMBL" id="JXNU01000003">
    <property type="protein sequence ID" value="KKF37908.1"/>
    <property type="molecule type" value="Genomic_DNA"/>
</dbReference>
<evidence type="ECO:0000313" key="3">
    <source>
        <dbReference type="Proteomes" id="UP000033924"/>
    </source>
</evidence>
<evidence type="ECO:0008006" key="4">
    <source>
        <dbReference type="Google" id="ProtNLM"/>
    </source>
</evidence>
<comment type="caution">
    <text evidence="2">The sequence shown here is derived from an EMBL/GenBank/DDBJ whole genome shotgun (WGS) entry which is preliminary data.</text>
</comment>
<protein>
    <recommendedName>
        <fullName evidence="4">DUF1454 family protein</fullName>
    </recommendedName>
</protein>
<dbReference type="STRING" id="65700.SY86_18260"/>
<feature type="chain" id="PRO_5005636250" description="DUF1454 family protein" evidence="1">
    <location>
        <begin position="23"/>
        <end position="197"/>
    </location>
</feature>
<dbReference type="Proteomes" id="UP000033924">
    <property type="component" value="Unassembled WGS sequence"/>
</dbReference>
<proteinExistence type="predicted"/>
<dbReference type="AlphaFoldDB" id="A0A0M2KKX5"/>
<feature type="signal peptide" evidence="1">
    <location>
        <begin position="1"/>
        <end position="22"/>
    </location>
</feature>
<reference evidence="2 3" key="1">
    <citation type="submission" date="2015-01" db="EMBL/GenBank/DDBJ databases">
        <title>Erwinia tracheiphila.</title>
        <authorList>
            <person name="Shapiro L.R."/>
        </authorList>
    </citation>
    <scope>NUCLEOTIDE SEQUENCE [LARGE SCALE GENOMIC DNA]</scope>
    <source>
        <strain evidence="2 3">BuffGH</strain>
    </source>
</reference>
<organism evidence="2 3">
    <name type="scientific">Erwinia tracheiphila</name>
    <dbReference type="NCBI Taxonomy" id="65700"/>
    <lineage>
        <taxon>Bacteria</taxon>
        <taxon>Pseudomonadati</taxon>
        <taxon>Pseudomonadota</taxon>
        <taxon>Gammaproteobacteria</taxon>
        <taxon>Enterobacterales</taxon>
        <taxon>Erwiniaceae</taxon>
        <taxon>Erwinia</taxon>
    </lineage>
</organism>
<gene>
    <name evidence="2" type="ORF">SY86_18260</name>
</gene>
<dbReference type="RefSeq" id="WP_016191275.1">
    <property type="nucleotide sequence ID" value="NZ_CP089932.1"/>
</dbReference>